<comment type="caution">
    <text evidence="2">The sequence shown here is derived from an EMBL/GenBank/DDBJ whole genome shotgun (WGS) entry which is preliminary data.</text>
</comment>
<accession>A0A6G1C416</accession>
<feature type="compositionally biased region" description="Low complexity" evidence="1">
    <location>
        <begin position="64"/>
        <end position="79"/>
    </location>
</feature>
<proteinExistence type="predicted"/>
<organism evidence="2 3">
    <name type="scientific">Oryza meyeriana var. granulata</name>
    <dbReference type="NCBI Taxonomy" id="110450"/>
    <lineage>
        <taxon>Eukaryota</taxon>
        <taxon>Viridiplantae</taxon>
        <taxon>Streptophyta</taxon>
        <taxon>Embryophyta</taxon>
        <taxon>Tracheophyta</taxon>
        <taxon>Spermatophyta</taxon>
        <taxon>Magnoliopsida</taxon>
        <taxon>Liliopsida</taxon>
        <taxon>Poales</taxon>
        <taxon>Poaceae</taxon>
        <taxon>BOP clade</taxon>
        <taxon>Oryzoideae</taxon>
        <taxon>Oryzeae</taxon>
        <taxon>Oryzinae</taxon>
        <taxon>Oryza</taxon>
        <taxon>Oryza meyeriana</taxon>
    </lineage>
</organism>
<name>A0A6G1C416_9ORYZ</name>
<feature type="compositionally biased region" description="Low complexity" evidence="1">
    <location>
        <begin position="114"/>
        <end position="123"/>
    </location>
</feature>
<evidence type="ECO:0000313" key="2">
    <source>
        <dbReference type="EMBL" id="KAF0894707.1"/>
    </source>
</evidence>
<sequence length="165" mass="17388">MASLPAVAGGGEATPVADAMAPRPMRRPTLPLPLADEVRHRLPTVAGDGGARHRRSSTARRNRSASSRSLPPSNSICSSQPPPLPDADAVESHRITTLFAAAVVDPSIMLHPHNLLSSPSPHSQHTRVTSASGGHTNTPPGVTPRTDPELGNNAAQLLLIQRRRQ</sequence>
<evidence type="ECO:0000256" key="1">
    <source>
        <dbReference type="SAM" id="MobiDB-lite"/>
    </source>
</evidence>
<feature type="compositionally biased region" description="Polar residues" evidence="1">
    <location>
        <begin position="126"/>
        <end position="140"/>
    </location>
</feature>
<keyword evidence="3" id="KW-1185">Reference proteome</keyword>
<dbReference type="Proteomes" id="UP000479710">
    <property type="component" value="Unassembled WGS sequence"/>
</dbReference>
<feature type="region of interest" description="Disordered" evidence="1">
    <location>
        <begin position="114"/>
        <end position="152"/>
    </location>
</feature>
<dbReference type="AlphaFoldDB" id="A0A6G1C416"/>
<feature type="region of interest" description="Disordered" evidence="1">
    <location>
        <begin position="1"/>
        <end position="90"/>
    </location>
</feature>
<dbReference type="EMBL" id="SPHZ02000010">
    <property type="protein sequence ID" value="KAF0894707.1"/>
    <property type="molecule type" value="Genomic_DNA"/>
</dbReference>
<reference evidence="2 3" key="1">
    <citation type="submission" date="2019-11" db="EMBL/GenBank/DDBJ databases">
        <title>Whole genome sequence of Oryza granulata.</title>
        <authorList>
            <person name="Li W."/>
        </authorList>
    </citation>
    <scope>NUCLEOTIDE SEQUENCE [LARGE SCALE GENOMIC DNA]</scope>
    <source>
        <strain evidence="3">cv. Menghai</strain>
        <tissue evidence="2">Leaf</tissue>
    </source>
</reference>
<evidence type="ECO:0000313" key="3">
    <source>
        <dbReference type="Proteomes" id="UP000479710"/>
    </source>
</evidence>
<feature type="compositionally biased region" description="Low complexity" evidence="1">
    <location>
        <begin position="19"/>
        <end position="35"/>
    </location>
</feature>
<protein>
    <submittedName>
        <fullName evidence="2">Uncharacterized protein</fullName>
    </submittedName>
</protein>
<feature type="compositionally biased region" description="Basic residues" evidence="1">
    <location>
        <begin position="52"/>
        <end position="63"/>
    </location>
</feature>
<gene>
    <name evidence="2" type="ORF">E2562_001995</name>
</gene>